<feature type="region of interest" description="Disordered" evidence="1">
    <location>
        <begin position="160"/>
        <end position="179"/>
    </location>
</feature>
<feature type="region of interest" description="Disordered" evidence="1">
    <location>
        <begin position="48"/>
        <end position="105"/>
    </location>
</feature>
<name>A0AAF6BLB0_MARPO</name>
<feature type="compositionally biased region" description="Gly residues" evidence="1">
    <location>
        <begin position="161"/>
        <end position="170"/>
    </location>
</feature>
<evidence type="ECO:0000256" key="1">
    <source>
        <dbReference type="SAM" id="MobiDB-lite"/>
    </source>
</evidence>
<sequence>MFETPFLHLRIDFDPDYEHPALTNASLFRLNRTHGQGKEEIAALASVPTQAGQQAGKQAQEEGRREFGGGGGKGGRAGRRHGGHGGYGGQCASGTRARATGGPEQRCQFSLWESRSIRRGRFPIATQHHHRENPPFPLPHPFCFITWFPPRVCPSRTQMLGEGGGEGAGAGRRKMQQKL</sequence>
<dbReference type="Proteomes" id="UP001162541">
    <property type="component" value="Chromosome 5"/>
</dbReference>
<dbReference type="EMBL" id="AP019870">
    <property type="protein sequence ID" value="BBN12794.1"/>
    <property type="molecule type" value="Genomic_DNA"/>
</dbReference>
<reference evidence="3" key="1">
    <citation type="journal article" date="2020" name="Curr. Biol.">
        <title>Chromatin organization in early land plants reveals an ancestral association between H3K27me3, transposons, and constitutive heterochromatin.</title>
        <authorList>
            <person name="Montgomery S.A."/>
            <person name="Tanizawa Y."/>
            <person name="Galik B."/>
            <person name="Wang N."/>
            <person name="Ito T."/>
            <person name="Mochizuki T."/>
            <person name="Akimcheva S."/>
            <person name="Bowman J.L."/>
            <person name="Cognat V."/>
            <person name="Marechal-Drouard L."/>
            <person name="Ekker H."/>
            <person name="Hong S.F."/>
            <person name="Kohchi T."/>
            <person name="Lin S.S."/>
            <person name="Liu L.D."/>
            <person name="Nakamura Y."/>
            <person name="Valeeva L.R."/>
            <person name="Shakirov E.V."/>
            <person name="Shippen D.E."/>
            <person name="Wei W.L."/>
            <person name="Yagura M."/>
            <person name="Yamaoka S."/>
            <person name="Yamato K.T."/>
            <person name="Liu C."/>
            <person name="Berger F."/>
        </authorList>
    </citation>
    <scope>NUCLEOTIDE SEQUENCE [LARGE SCALE GENOMIC DNA]</scope>
    <source>
        <strain evidence="3">Tak-1</strain>
    </source>
</reference>
<evidence type="ECO:0000313" key="2">
    <source>
        <dbReference type="EMBL" id="BBN12794.1"/>
    </source>
</evidence>
<dbReference type="AlphaFoldDB" id="A0AAF6BLB0"/>
<proteinExistence type="predicted"/>
<evidence type="ECO:0000313" key="3">
    <source>
        <dbReference type="Proteomes" id="UP001162541"/>
    </source>
</evidence>
<gene>
    <name evidence="2" type="ORF">Mp_5g22960</name>
</gene>
<organism evidence="2 3">
    <name type="scientific">Marchantia polymorpha subsp. ruderalis</name>
    <dbReference type="NCBI Taxonomy" id="1480154"/>
    <lineage>
        <taxon>Eukaryota</taxon>
        <taxon>Viridiplantae</taxon>
        <taxon>Streptophyta</taxon>
        <taxon>Embryophyta</taxon>
        <taxon>Marchantiophyta</taxon>
        <taxon>Marchantiopsida</taxon>
        <taxon>Marchantiidae</taxon>
        <taxon>Marchantiales</taxon>
        <taxon>Marchantiaceae</taxon>
        <taxon>Marchantia</taxon>
    </lineage>
</organism>
<protein>
    <submittedName>
        <fullName evidence="2">Uncharacterized protein</fullName>
    </submittedName>
</protein>
<accession>A0AAF6BLB0</accession>